<comment type="miscellaneous">
    <text evidence="10">The reaction produces a racemic mixture of D-glycero-alpha-D-manno-heptose 7-phosphate and D-glycero-beta-D-manno-heptose 7-phosphate.</text>
</comment>
<evidence type="ECO:0000256" key="4">
    <source>
        <dbReference type="ARBA" id="ARBA00009894"/>
    </source>
</evidence>
<dbReference type="InterPro" id="IPR046348">
    <property type="entry name" value="SIS_dom_sf"/>
</dbReference>
<feature type="binding site" evidence="10">
    <location>
        <begin position="119"/>
        <end position="121"/>
    </location>
    <ligand>
        <name>substrate</name>
    </ligand>
</feature>
<feature type="binding site" evidence="10">
    <location>
        <position position="60"/>
    </location>
    <ligand>
        <name>Zn(2+)</name>
        <dbReference type="ChEBI" id="CHEBI:29105"/>
    </ligand>
</feature>
<feature type="domain" description="SIS" evidence="11">
    <location>
        <begin position="36"/>
        <end position="199"/>
    </location>
</feature>
<keyword evidence="9 10" id="KW-0119">Carbohydrate metabolism</keyword>
<dbReference type="HAMAP" id="MF_00067">
    <property type="entry name" value="GmhA"/>
    <property type="match status" value="1"/>
</dbReference>
<dbReference type="Gene3D" id="3.40.50.10490">
    <property type="entry name" value="Glucose-6-phosphate isomerase like protein, domain 1"/>
    <property type="match status" value="1"/>
</dbReference>
<comment type="pathway">
    <text evidence="10">Carbohydrate biosynthesis; D-glycero-D-manno-heptose 7-phosphate biosynthesis; D-glycero-alpha-D-manno-heptose 7-phosphate and D-glycero-beta-D-manno-heptose 7-phosphate from sedoheptulose 7-phosphate: step 1/1.</text>
</comment>
<sequence>MQEGIAAELQAASRLFGQLAEDAEFLGEVEAVARRWLASLDAGGQILLAGNGGSAADAQHIAAEIVCRYRVVRPGAAAVALTTDTSVLTAIANDFGYEHVFARQVEALGRPGDVLVGFTTSGESPNVLRALETAGRRGLTTVALTGARGLPAGPAVDHLLAVPDPATARVQEVHGLIGHLLCAVVEDALVARAQGDAAP</sequence>
<dbReference type="InterPro" id="IPR050099">
    <property type="entry name" value="SIS_GmhA/DiaA_subfam"/>
</dbReference>
<evidence type="ECO:0000256" key="2">
    <source>
        <dbReference type="ARBA" id="ARBA00003172"/>
    </source>
</evidence>
<evidence type="ECO:0000313" key="12">
    <source>
        <dbReference type="EMBL" id="OOC10280.1"/>
    </source>
</evidence>
<reference evidence="12 13" key="1">
    <citation type="submission" date="2017-02" db="EMBL/GenBank/DDBJ databases">
        <title>Genomic diversity within the haloalkaliphilic genus Thioalkalivibrio.</title>
        <authorList>
            <person name="Ahn A.-C."/>
            <person name="Meier-Kolthoff J."/>
            <person name="Overmars L."/>
            <person name="Richter M."/>
            <person name="Woyke T."/>
            <person name="Sorokin D.Y."/>
            <person name="Muyzer G."/>
        </authorList>
    </citation>
    <scope>NUCLEOTIDE SEQUENCE [LARGE SCALE GENOMIC DNA]</scope>
    <source>
        <strain evidence="12 13">HL17</strain>
    </source>
</reference>
<comment type="subcellular location">
    <subcellularLocation>
        <location evidence="3 10">Cytoplasm</location>
    </subcellularLocation>
</comment>
<feature type="binding site" evidence="10">
    <location>
        <position position="124"/>
    </location>
    <ligand>
        <name>substrate</name>
    </ligand>
</feature>
<evidence type="ECO:0000313" key="13">
    <source>
        <dbReference type="Proteomes" id="UP000189177"/>
    </source>
</evidence>
<dbReference type="EMBL" id="MUZR01000018">
    <property type="protein sequence ID" value="OOC10280.1"/>
    <property type="molecule type" value="Genomic_DNA"/>
</dbReference>
<dbReference type="EC" id="5.3.1.28" evidence="10"/>
<gene>
    <name evidence="10" type="primary">gmhA</name>
    <name evidence="12" type="ORF">B1A74_06485</name>
</gene>
<dbReference type="Pfam" id="PF13580">
    <property type="entry name" value="SIS_2"/>
    <property type="match status" value="1"/>
</dbReference>
<evidence type="ECO:0000256" key="3">
    <source>
        <dbReference type="ARBA" id="ARBA00004496"/>
    </source>
</evidence>
<evidence type="ECO:0000256" key="10">
    <source>
        <dbReference type="HAMAP-Rule" id="MF_00067"/>
    </source>
</evidence>
<keyword evidence="5 10" id="KW-0963">Cytoplasm</keyword>
<dbReference type="STRING" id="252474.B1A74_06485"/>
<dbReference type="GO" id="GO:0097367">
    <property type="term" value="F:carbohydrate derivative binding"/>
    <property type="evidence" value="ECO:0007669"/>
    <property type="project" value="InterPro"/>
</dbReference>
<evidence type="ECO:0000256" key="1">
    <source>
        <dbReference type="ARBA" id="ARBA00000348"/>
    </source>
</evidence>
<dbReference type="GO" id="GO:0008270">
    <property type="term" value="F:zinc ion binding"/>
    <property type="evidence" value="ECO:0007669"/>
    <property type="project" value="UniProtKB-UniRule"/>
</dbReference>
<dbReference type="InterPro" id="IPR004515">
    <property type="entry name" value="Phosphoheptose_Isoase"/>
</dbReference>
<organism evidence="12 13">
    <name type="scientific">Thioalkalivibrio halophilus</name>
    <dbReference type="NCBI Taxonomy" id="252474"/>
    <lineage>
        <taxon>Bacteria</taxon>
        <taxon>Pseudomonadati</taxon>
        <taxon>Pseudomonadota</taxon>
        <taxon>Gammaproteobacteria</taxon>
        <taxon>Chromatiales</taxon>
        <taxon>Ectothiorhodospiraceae</taxon>
        <taxon>Thioalkalivibrio</taxon>
    </lineage>
</organism>
<dbReference type="PROSITE" id="PS51464">
    <property type="entry name" value="SIS"/>
    <property type="match status" value="1"/>
</dbReference>
<comment type="subunit">
    <text evidence="10">Homotetramer.</text>
</comment>
<evidence type="ECO:0000256" key="5">
    <source>
        <dbReference type="ARBA" id="ARBA00022490"/>
    </source>
</evidence>
<dbReference type="UniPathway" id="UPA00041">
    <property type="reaction ID" value="UER00436"/>
</dbReference>
<evidence type="ECO:0000256" key="7">
    <source>
        <dbReference type="ARBA" id="ARBA00022833"/>
    </source>
</evidence>
<keyword evidence="6 10" id="KW-0479">Metal-binding</keyword>
<evidence type="ECO:0000256" key="8">
    <source>
        <dbReference type="ARBA" id="ARBA00023235"/>
    </source>
</evidence>
<comment type="function">
    <text evidence="2 10">Catalyzes the isomerization of sedoheptulose 7-phosphate in D-glycero-D-manno-heptose 7-phosphate.</text>
</comment>
<dbReference type="GO" id="GO:0005737">
    <property type="term" value="C:cytoplasm"/>
    <property type="evidence" value="ECO:0007669"/>
    <property type="project" value="UniProtKB-SubCell"/>
</dbReference>
<keyword evidence="7 10" id="KW-0862">Zinc</keyword>
<dbReference type="CDD" id="cd05006">
    <property type="entry name" value="SIS_GmhA"/>
    <property type="match status" value="1"/>
</dbReference>
<dbReference type="Proteomes" id="UP000189177">
    <property type="component" value="Unassembled WGS sequence"/>
</dbReference>
<dbReference type="PANTHER" id="PTHR30390:SF6">
    <property type="entry name" value="DNAA INITIATOR-ASSOCIATING PROTEIN DIAA"/>
    <property type="match status" value="1"/>
</dbReference>
<dbReference type="InterPro" id="IPR035461">
    <property type="entry name" value="GmhA/DiaA"/>
</dbReference>
<evidence type="ECO:0000259" key="11">
    <source>
        <dbReference type="PROSITE" id="PS51464"/>
    </source>
</evidence>
<name>A0A1V2ZYU7_9GAMM</name>
<feature type="binding site" evidence="10">
    <location>
        <position position="171"/>
    </location>
    <ligand>
        <name>substrate</name>
    </ligand>
</feature>
<feature type="binding site" evidence="10">
    <location>
        <position position="64"/>
    </location>
    <ligand>
        <name>Zn(2+)</name>
        <dbReference type="ChEBI" id="CHEBI:29105"/>
    </ligand>
</feature>
<comment type="cofactor">
    <cofactor evidence="10">
        <name>Zn(2+)</name>
        <dbReference type="ChEBI" id="CHEBI:29105"/>
    </cofactor>
    <text evidence="10">Binds 1 zinc ion per subunit.</text>
</comment>
<dbReference type="GO" id="GO:2001061">
    <property type="term" value="P:D-glycero-D-manno-heptose 7-phosphate biosynthetic process"/>
    <property type="evidence" value="ECO:0007669"/>
    <property type="project" value="UniProtKB-UniPathway"/>
</dbReference>
<accession>A0A1V2ZYU7</accession>
<dbReference type="InterPro" id="IPR001347">
    <property type="entry name" value="SIS_dom"/>
</dbReference>
<dbReference type="SUPFAM" id="SSF53697">
    <property type="entry name" value="SIS domain"/>
    <property type="match status" value="1"/>
</dbReference>
<evidence type="ECO:0000256" key="9">
    <source>
        <dbReference type="ARBA" id="ARBA00023277"/>
    </source>
</evidence>
<feature type="binding site" evidence="10">
    <location>
        <position position="171"/>
    </location>
    <ligand>
        <name>Zn(2+)</name>
        <dbReference type="ChEBI" id="CHEBI:29105"/>
    </ligand>
</feature>
<keyword evidence="13" id="KW-1185">Reference proteome</keyword>
<proteinExistence type="inferred from homology"/>
<dbReference type="PANTHER" id="PTHR30390">
    <property type="entry name" value="SEDOHEPTULOSE 7-PHOSPHATE ISOMERASE / DNAA INITIATOR-ASSOCIATING FACTOR FOR REPLICATION INITIATION"/>
    <property type="match status" value="1"/>
</dbReference>
<comment type="caution">
    <text evidence="12">The sequence shown here is derived from an EMBL/GenBank/DDBJ whole genome shotgun (WGS) entry which is preliminary data.</text>
</comment>
<feature type="binding site" evidence="10">
    <location>
        <position position="179"/>
    </location>
    <ligand>
        <name>Zn(2+)</name>
        <dbReference type="ChEBI" id="CHEBI:29105"/>
    </ligand>
</feature>
<comment type="similarity">
    <text evidence="4 10">Belongs to the SIS family. GmhA subfamily.</text>
</comment>
<dbReference type="GO" id="GO:0008968">
    <property type="term" value="F:D-sedoheptulose 7-phosphate isomerase activity"/>
    <property type="evidence" value="ECO:0007669"/>
    <property type="project" value="UniProtKB-UniRule"/>
</dbReference>
<protein>
    <recommendedName>
        <fullName evidence="10">Phosphoheptose isomerase</fullName>
        <ecNumber evidence="10">5.3.1.28</ecNumber>
    </recommendedName>
    <alternativeName>
        <fullName evidence="10">Sedoheptulose 7-phosphate isomerase</fullName>
    </alternativeName>
</protein>
<dbReference type="AlphaFoldDB" id="A0A1V2ZYU7"/>
<feature type="binding site" evidence="10">
    <location>
        <begin position="93"/>
        <end position="94"/>
    </location>
    <ligand>
        <name>substrate</name>
    </ligand>
</feature>
<feature type="binding site" evidence="10">
    <location>
        <begin position="51"/>
        <end position="53"/>
    </location>
    <ligand>
        <name>substrate</name>
    </ligand>
</feature>
<comment type="catalytic activity">
    <reaction evidence="1 10">
        <text>2 D-sedoheptulose 7-phosphate = D-glycero-alpha-D-manno-heptose 7-phosphate + D-glycero-beta-D-manno-heptose 7-phosphate</text>
        <dbReference type="Rhea" id="RHEA:27489"/>
        <dbReference type="ChEBI" id="CHEBI:57483"/>
        <dbReference type="ChEBI" id="CHEBI:60203"/>
        <dbReference type="ChEBI" id="CHEBI:60204"/>
        <dbReference type="EC" id="5.3.1.28"/>
    </reaction>
</comment>
<dbReference type="GO" id="GO:0005975">
    <property type="term" value="P:carbohydrate metabolic process"/>
    <property type="evidence" value="ECO:0007669"/>
    <property type="project" value="UniProtKB-UniRule"/>
</dbReference>
<evidence type="ECO:0000256" key="6">
    <source>
        <dbReference type="ARBA" id="ARBA00022723"/>
    </source>
</evidence>
<feature type="binding site" evidence="10">
    <location>
        <position position="64"/>
    </location>
    <ligand>
        <name>substrate</name>
    </ligand>
</feature>
<keyword evidence="8 10" id="KW-0413">Isomerase</keyword>